<proteinExistence type="predicted"/>
<dbReference type="RefSeq" id="WP_156090110.1">
    <property type="nucleotide sequence ID" value="NZ_CP073767.1"/>
</dbReference>
<evidence type="ECO:0000313" key="2">
    <source>
        <dbReference type="Proteomes" id="UP001058003"/>
    </source>
</evidence>
<dbReference type="AlphaFoldDB" id="A0A9Q9MF62"/>
<gene>
    <name evidence="1" type="ORF">Daura_26105</name>
</gene>
<accession>A0A9Q9MF62</accession>
<name>A0A9Q9MF62_9ACTN</name>
<dbReference type="EMBL" id="CP073767">
    <property type="protein sequence ID" value="UWZ50321.1"/>
    <property type="molecule type" value="Genomic_DNA"/>
</dbReference>
<evidence type="ECO:0000313" key="1">
    <source>
        <dbReference type="EMBL" id="UWZ50321.1"/>
    </source>
</evidence>
<dbReference type="KEGG" id="daur:Daura_26105"/>
<keyword evidence="2" id="KW-1185">Reference proteome</keyword>
<protein>
    <submittedName>
        <fullName evidence="1">Uncharacterized protein</fullName>
    </submittedName>
</protein>
<dbReference type="Proteomes" id="UP001058003">
    <property type="component" value="Chromosome"/>
</dbReference>
<reference evidence="1" key="1">
    <citation type="submission" date="2021-04" db="EMBL/GenBank/DDBJ databases">
        <title>Dactylosporangium aurantiacum NRRL B-8018 full assembly.</title>
        <authorList>
            <person name="Hartkoorn R.C."/>
            <person name="Beaudoing E."/>
            <person name="Hot D."/>
        </authorList>
    </citation>
    <scope>NUCLEOTIDE SEQUENCE</scope>
    <source>
        <strain evidence="1">NRRL B-8018</strain>
    </source>
</reference>
<sequence length="54" mass="5982">MPVPVPVPLPLPVPLPVRGAVRRRVRMSRAWPGYSVEERAAQRCSGVHQVARAQ</sequence>
<organism evidence="1 2">
    <name type="scientific">Dactylosporangium aurantiacum</name>
    <dbReference type="NCBI Taxonomy" id="35754"/>
    <lineage>
        <taxon>Bacteria</taxon>
        <taxon>Bacillati</taxon>
        <taxon>Actinomycetota</taxon>
        <taxon>Actinomycetes</taxon>
        <taxon>Micromonosporales</taxon>
        <taxon>Micromonosporaceae</taxon>
        <taxon>Dactylosporangium</taxon>
    </lineage>
</organism>